<name>A0A0C2NBI0_THEKT</name>
<organism evidence="1 2">
    <name type="scientific">Thelohanellus kitauei</name>
    <name type="common">Myxosporean</name>
    <dbReference type="NCBI Taxonomy" id="669202"/>
    <lineage>
        <taxon>Eukaryota</taxon>
        <taxon>Metazoa</taxon>
        <taxon>Cnidaria</taxon>
        <taxon>Myxozoa</taxon>
        <taxon>Myxosporea</taxon>
        <taxon>Bivalvulida</taxon>
        <taxon>Platysporina</taxon>
        <taxon>Myxobolidae</taxon>
        <taxon>Thelohanellus</taxon>
    </lineage>
</organism>
<reference evidence="1 2" key="1">
    <citation type="journal article" date="2014" name="Genome Biol. Evol.">
        <title>The genome of the myxosporean Thelohanellus kitauei shows adaptations to nutrient acquisition within its fish host.</title>
        <authorList>
            <person name="Yang Y."/>
            <person name="Xiong J."/>
            <person name="Zhou Z."/>
            <person name="Huo F."/>
            <person name="Miao W."/>
            <person name="Ran C."/>
            <person name="Liu Y."/>
            <person name="Zhang J."/>
            <person name="Feng J."/>
            <person name="Wang M."/>
            <person name="Wang M."/>
            <person name="Wang L."/>
            <person name="Yao B."/>
        </authorList>
    </citation>
    <scope>NUCLEOTIDE SEQUENCE [LARGE SCALE GENOMIC DNA]</scope>
    <source>
        <strain evidence="1">Wuqing</strain>
    </source>
</reference>
<proteinExistence type="predicted"/>
<comment type="caution">
    <text evidence="1">The sequence shown here is derived from an EMBL/GenBank/DDBJ whole genome shotgun (WGS) entry which is preliminary data.</text>
</comment>
<gene>
    <name evidence="1" type="ORF">RF11_11534</name>
</gene>
<dbReference type="AlphaFoldDB" id="A0A0C2NBI0"/>
<evidence type="ECO:0000313" key="2">
    <source>
        <dbReference type="Proteomes" id="UP000031668"/>
    </source>
</evidence>
<evidence type="ECO:0000313" key="1">
    <source>
        <dbReference type="EMBL" id="KII71317.1"/>
    </source>
</evidence>
<keyword evidence="2" id="KW-1185">Reference proteome</keyword>
<accession>A0A0C2NBI0</accession>
<dbReference type="EMBL" id="JWZT01001800">
    <property type="protein sequence ID" value="KII71317.1"/>
    <property type="molecule type" value="Genomic_DNA"/>
</dbReference>
<sequence>MKRISSRTQNKKIAKNIVKEELRGAFVDSPNRFEGRVYWSKNVLAQGRSTLIEGSDIYDYGCINLKLADDTGIINAENMHILYHNTCCLKALMKHNIAHVLTAQVLQAENCASDSNERLARLKAIHIRSHAAVDAKSYDHSAYYTMNAEIVSVFVIPMANYDEAHCLNCYKTLDEIQDELDIIRVADVANIGNDRGMRIQQQTHSKRSSVSLRTTVHENTPSVFILGVS</sequence>
<dbReference type="Proteomes" id="UP000031668">
    <property type="component" value="Unassembled WGS sequence"/>
</dbReference>
<protein>
    <submittedName>
        <fullName evidence="1">Uncharacterized protein</fullName>
    </submittedName>
</protein>